<name>A0ABY1P683_9BACT</name>
<evidence type="ECO:0000313" key="3">
    <source>
        <dbReference type="Proteomes" id="UP001157915"/>
    </source>
</evidence>
<keyword evidence="1" id="KW-0472">Membrane</keyword>
<dbReference type="RefSeq" id="WP_283413541.1">
    <property type="nucleotide sequence ID" value="NZ_FXUA01000005.1"/>
</dbReference>
<organism evidence="2 3">
    <name type="scientific">Algoriphagus winogradskyi</name>
    <dbReference type="NCBI Taxonomy" id="237017"/>
    <lineage>
        <taxon>Bacteria</taxon>
        <taxon>Pseudomonadati</taxon>
        <taxon>Bacteroidota</taxon>
        <taxon>Cytophagia</taxon>
        <taxon>Cytophagales</taxon>
        <taxon>Cyclobacteriaceae</taxon>
        <taxon>Algoriphagus</taxon>
    </lineage>
</organism>
<keyword evidence="3" id="KW-1185">Reference proteome</keyword>
<dbReference type="EMBL" id="FXUA01000005">
    <property type="protein sequence ID" value="SMP27485.1"/>
    <property type="molecule type" value="Genomic_DNA"/>
</dbReference>
<gene>
    <name evidence="2" type="ORF">SAMN06265367_10579</name>
</gene>
<comment type="caution">
    <text evidence="2">The sequence shown here is derived from an EMBL/GenBank/DDBJ whole genome shotgun (WGS) entry which is preliminary data.</text>
</comment>
<proteinExistence type="predicted"/>
<sequence length="235" mass="27048">MSDSIQNNQDSIITEIQNRLSEIDSNNQIILNIQEKVLSELATLNITLVNSNEFQLLWIGAILGAFLGLLLSKIASWIGKKSKYRRFKKLYSKYSGVYLAYKKYDRENKSAYRCFILKQDKNMLLIENGISVIGNEDFNGMITMDENNFNHGKGHFQHNPNSNGEIGFGFLEIQLANDVILVHETIYNKNGGQNSDAFRWIKQSDSDSKKITEKYREFQLQNSRTFSIQQNDGRL</sequence>
<feature type="transmembrane region" description="Helical" evidence="1">
    <location>
        <begin position="56"/>
        <end position="79"/>
    </location>
</feature>
<keyword evidence="1" id="KW-0812">Transmembrane</keyword>
<dbReference type="Proteomes" id="UP001157915">
    <property type="component" value="Unassembled WGS sequence"/>
</dbReference>
<keyword evidence="1" id="KW-1133">Transmembrane helix</keyword>
<accession>A0ABY1P683</accession>
<evidence type="ECO:0000256" key="1">
    <source>
        <dbReference type="SAM" id="Phobius"/>
    </source>
</evidence>
<reference evidence="2 3" key="1">
    <citation type="submission" date="2017-05" db="EMBL/GenBank/DDBJ databases">
        <authorList>
            <person name="Varghese N."/>
            <person name="Submissions S."/>
        </authorList>
    </citation>
    <scope>NUCLEOTIDE SEQUENCE [LARGE SCALE GENOMIC DNA]</scope>
    <source>
        <strain evidence="2 3">DSM 15360</strain>
    </source>
</reference>
<protein>
    <submittedName>
        <fullName evidence="2">Uncharacterized protein</fullName>
    </submittedName>
</protein>
<evidence type="ECO:0000313" key="2">
    <source>
        <dbReference type="EMBL" id="SMP27485.1"/>
    </source>
</evidence>